<protein>
    <recommendedName>
        <fullName evidence="1">ATP-dependent NAD(P)H-hydrate dehydratase</fullName>
        <ecNumber evidence="1">4.2.1.93</ecNumber>
    </recommendedName>
    <alternativeName>
        <fullName evidence="7">NAD(P)HX dehydratase</fullName>
    </alternativeName>
</protein>
<dbReference type="PANTHER" id="PTHR12592">
    <property type="entry name" value="ATP-DEPENDENT (S)-NAD(P)H-HYDRATE DEHYDRATASE FAMILY MEMBER"/>
    <property type="match status" value="1"/>
</dbReference>
<dbReference type="Gene3D" id="3.40.1190.20">
    <property type="match status" value="1"/>
</dbReference>
<sequence length="300" mass="32866">MEDCSIITKNWNEKYLLNLTKAIIPELVGKKKGDAGKIAIIGGSIEYTGAPYFAAISSLKVGADIAYVITTENAAPVIKSYSPDLIVIPHTSLNITATLNKKDVVVLGPGLGKAPESLNLAYDIISKCKEMQKPLVIDADGLYAIYKNASILNNYPSPGVILTPNNMEVKRLKQAIPEGYEPWYEYWGKFVTVLEKGEKDHYHSNQGQFDWILKESGSGRRAGGQGDILSGALGTFFNWALISNPCQDDHSVALAQSVASYAAAKFTRICNHKAYTKHGRNMIASDMLNEIHSSFDELFT</sequence>
<keyword evidence="2" id="KW-0547">Nucleotide-binding</keyword>
<dbReference type="SUPFAM" id="SSF53613">
    <property type="entry name" value="Ribokinase-like"/>
    <property type="match status" value="1"/>
</dbReference>
<keyword evidence="11" id="KW-1185">Reference proteome</keyword>
<dbReference type="GO" id="GO:0110051">
    <property type="term" value="P:metabolite repair"/>
    <property type="evidence" value="ECO:0007669"/>
    <property type="project" value="TreeGrafter"/>
</dbReference>
<dbReference type="AlphaFoldDB" id="A0A8J9W2F5"/>
<dbReference type="CDD" id="cd01171">
    <property type="entry name" value="YXKO-related"/>
    <property type="match status" value="1"/>
</dbReference>
<evidence type="ECO:0000256" key="4">
    <source>
        <dbReference type="ARBA" id="ARBA00022857"/>
    </source>
</evidence>
<dbReference type="GO" id="GO:0047453">
    <property type="term" value="F:ATP-dependent NAD(P)H-hydrate dehydratase activity"/>
    <property type="evidence" value="ECO:0007669"/>
    <property type="project" value="UniProtKB-EC"/>
</dbReference>
<evidence type="ECO:0000313" key="10">
    <source>
        <dbReference type="EMBL" id="CAH0724272.1"/>
    </source>
</evidence>
<keyword evidence="5" id="KW-0520">NAD</keyword>
<dbReference type="HAMAP" id="MF_01965">
    <property type="entry name" value="NADHX_dehydratase"/>
    <property type="match status" value="1"/>
</dbReference>
<keyword evidence="6" id="KW-0456">Lyase</keyword>
<proteinExistence type="inferred from homology"/>
<dbReference type="GO" id="GO:0005524">
    <property type="term" value="F:ATP binding"/>
    <property type="evidence" value="ECO:0007669"/>
    <property type="project" value="UniProtKB-KW"/>
</dbReference>
<accession>A0A8J9W2F5</accession>
<comment type="catalytic activity">
    <reaction evidence="8">
        <text>(6S)-NADPHX + ATP = ADP + phosphate + NADPH + H(+)</text>
        <dbReference type="Rhea" id="RHEA:32231"/>
        <dbReference type="ChEBI" id="CHEBI:15378"/>
        <dbReference type="ChEBI" id="CHEBI:30616"/>
        <dbReference type="ChEBI" id="CHEBI:43474"/>
        <dbReference type="ChEBI" id="CHEBI:57783"/>
        <dbReference type="ChEBI" id="CHEBI:64076"/>
        <dbReference type="ChEBI" id="CHEBI:456216"/>
        <dbReference type="EC" id="4.2.1.93"/>
    </reaction>
</comment>
<organism evidence="10 11">
    <name type="scientific">Brenthis ino</name>
    <name type="common">lesser marbled fritillary</name>
    <dbReference type="NCBI Taxonomy" id="405034"/>
    <lineage>
        <taxon>Eukaryota</taxon>
        <taxon>Metazoa</taxon>
        <taxon>Ecdysozoa</taxon>
        <taxon>Arthropoda</taxon>
        <taxon>Hexapoda</taxon>
        <taxon>Insecta</taxon>
        <taxon>Pterygota</taxon>
        <taxon>Neoptera</taxon>
        <taxon>Endopterygota</taxon>
        <taxon>Lepidoptera</taxon>
        <taxon>Glossata</taxon>
        <taxon>Ditrysia</taxon>
        <taxon>Papilionoidea</taxon>
        <taxon>Nymphalidae</taxon>
        <taxon>Heliconiinae</taxon>
        <taxon>Argynnini</taxon>
        <taxon>Brenthis</taxon>
    </lineage>
</organism>
<dbReference type="Pfam" id="PF01256">
    <property type="entry name" value="Carb_kinase"/>
    <property type="match status" value="1"/>
</dbReference>
<feature type="non-terminal residue" evidence="10">
    <location>
        <position position="300"/>
    </location>
</feature>
<dbReference type="OrthoDB" id="8110916at2759"/>
<evidence type="ECO:0000256" key="8">
    <source>
        <dbReference type="ARBA" id="ARBA00047472"/>
    </source>
</evidence>
<dbReference type="InterPro" id="IPR000631">
    <property type="entry name" value="CARKD"/>
</dbReference>
<dbReference type="InterPro" id="IPR029056">
    <property type="entry name" value="Ribokinase-like"/>
</dbReference>
<evidence type="ECO:0000256" key="5">
    <source>
        <dbReference type="ARBA" id="ARBA00023027"/>
    </source>
</evidence>
<feature type="domain" description="YjeF C-terminal" evidence="9">
    <location>
        <begin position="39"/>
        <end position="267"/>
    </location>
</feature>
<dbReference type="NCBIfam" id="TIGR00196">
    <property type="entry name" value="yjeF_cterm"/>
    <property type="match status" value="1"/>
</dbReference>
<gene>
    <name evidence="10" type="ORF">BINO364_LOCUS10004</name>
</gene>
<evidence type="ECO:0000256" key="1">
    <source>
        <dbReference type="ARBA" id="ARBA00013249"/>
    </source>
</evidence>
<dbReference type="EC" id="4.2.1.93" evidence="1"/>
<keyword evidence="3" id="KW-0067">ATP-binding</keyword>
<evidence type="ECO:0000256" key="7">
    <source>
        <dbReference type="ARBA" id="ARBA00029804"/>
    </source>
</evidence>
<dbReference type="PANTHER" id="PTHR12592:SF0">
    <property type="entry name" value="ATP-DEPENDENT (S)-NAD(P)H-HYDRATE DEHYDRATASE"/>
    <property type="match status" value="1"/>
</dbReference>
<evidence type="ECO:0000256" key="3">
    <source>
        <dbReference type="ARBA" id="ARBA00022840"/>
    </source>
</evidence>
<evidence type="ECO:0000313" key="11">
    <source>
        <dbReference type="Proteomes" id="UP000838878"/>
    </source>
</evidence>
<evidence type="ECO:0000256" key="2">
    <source>
        <dbReference type="ARBA" id="ARBA00022741"/>
    </source>
</evidence>
<name>A0A8J9W2F5_9NEOP</name>
<keyword evidence="4" id="KW-0521">NADP</keyword>
<evidence type="ECO:0000256" key="6">
    <source>
        <dbReference type="ARBA" id="ARBA00023239"/>
    </source>
</evidence>
<dbReference type="Proteomes" id="UP000838878">
    <property type="component" value="Chromosome 4"/>
</dbReference>
<evidence type="ECO:0000259" key="9">
    <source>
        <dbReference type="Pfam" id="PF01256"/>
    </source>
</evidence>
<dbReference type="EMBL" id="OV170224">
    <property type="protein sequence ID" value="CAH0724272.1"/>
    <property type="molecule type" value="Genomic_DNA"/>
</dbReference>
<reference evidence="10" key="1">
    <citation type="submission" date="2021-12" db="EMBL/GenBank/DDBJ databases">
        <authorList>
            <person name="Martin H S."/>
        </authorList>
    </citation>
    <scope>NUCLEOTIDE SEQUENCE</scope>
</reference>